<dbReference type="PANTHER" id="PTHR33477">
    <property type="entry name" value="P-LOOP NTPASE DOMAIN-CONTAINING PROTEIN LPA1 HOMOLOG 1"/>
    <property type="match status" value="1"/>
</dbReference>
<keyword evidence="2" id="KW-1185">Reference proteome</keyword>
<dbReference type="GeneID" id="105059109"/>
<evidence type="ECO:0000256" key="1">
    <source>
        <dbReference type="SAM" id="MobiDB-lite"/>
    </source>
</evidence>
<dbReference type="KEGG" id="egu:105059109"/>
<dbReference type="InterPro" id="IPR027417">
    <property type="entry name" value="P-loop_NTPase"/>
</dbReference>
<name>A0A6I9SC77_ELAGV</name>
<feature type="region of interest" description="Disordered" evidence="1">
    <location>
        <begin position="557"/>
        <end position="598"/>
    </location>
</feature>
<dbReference type="FunCoup" id="A0A6I9SC77">
    <property type="interactions" value="146"/>
</dbReference>
<dbReference type="RefSeq" id="XP_010940623.1">
    <property type="nucleotide sequence ID" value="XM_010942321.2"/>
</dbReference>
<dbReference type="PANTHER" id="PTHR33477:SF3">
    <property type="entry name" value="P-LOOP NTPASE DOMAIN-CONTAINING PROTEIN LPA1 HOMOLOG 1"/>
    <property type="match status" value="1"/>
</dbReference>
<evidence type="ECO:0000313" key="2">
    <source>
        <dbReference type="Proteomes" id="UP000504607"/>
    </source>
</evidence>
<gene>
    <name evidence="3" type="primary">LOC105059109</name>
</gene>
<proteinExistence type="predicted"/>
<feature type="compositionally biased region" description="Acidic residues" evidence="1">
    <location>
        <begin position="580"/>
        <end position="596"/>
    </location>
</feature>
<sequence>MGELPKLLYIVVVDEGTRRGDERESLSFRYTRPVLQSTLQLMGCKARHAFKISRRVFEVMRSENMSKCDALERPFSKGNECKENEHCQAGCLSQEEVSSHLTREGMVTSSTIPFELYKRLATVAVTRENFLNVVCDALSIYKYIGPNQRADLLLACRIRERKESVTVLLCGTSGCGKSTLSALLGSRLGVTTVVSTDSIRHMMRSFMDEKQNPLLWASTYHAGECLDPVAVAKAKAKRKAKKHAVVSHPMVEELSDGTLNESDGQSADPVSGTKLIGKKQMAIEGFKAQSELVIESLDQLITAWEERKESVVVEGVHLSFNFVMGLMKKHPSIIPFMIYIANEDKHMERFAVRAKYMTLDPAKNKYVKYIRNIRSIQEYLCNRADKHLVPKINNTNVDRSVAAIHATIFSCLHRREAGEQLYDTTTNTASVIREEYRNQCAANSLSSKGMFQLIQRNGSFRHLIALINADGSVAKAWPIESVGGHGKATSGMGSEKCVGNPMYGPMQIEKAERVNLHFGNFGISAWPSDIGGTSHTGSINDSRGDGTNTGSRYYSSCCSSPKMSGGPSKELKEELSVPGSEEEADDPPGGDSDEDLTDNKEFQDEMEGSVDENSAKTDEEYDDLAMRDGLGNGYWSENDEGPNNEKKLVVKKMETADDSGMTEKYRHNLDLFLKMSEHFAELPYSYSLLSERGLDMKMTKDSFSGSLRFQSQTQSIPAIGESEPMYRGPVL</sequence>
<dbReference type="SUPFAM" id="SSF52540">
    <property type="entry name" value="P-loop containing nucleoside triphosphate hydrolases"/>
    <property type="match status" value="1"/>
</dbReference>
<dbReference type="Proteomes" id="UP000504607">
    <property type="component" value="Chromosome 16"/>
</dbReference>
<dbReference type="AlphaFoldDB" id="A0A6I9SC77"/>
<protein>
    <submittedName>
        <fullName evidence="3">P-loop NTPase domain-containing protein LPA1 isoform X1</fullName>
    </submittedName>
</protein>
<reference evidence="3" key="1">
    <citation type="submission" date="2025-08" db="UniProtKB">
        <authorList>
            <consortium name="RefSeq"/>
        </authorList>
    </citation>
    <scope>IDENTIFICATION</scope>
</reference>
<dbReference type="RefSeq" id="XP_073106180.1">
    <property type="nucleotide sequence ID" value="XM_073250079.1"/>
</dbReference>
<evidence type="ECO:0000313" key="3">
    <source>
        <dbReference type="RefSeq" id="XP_010940623.1"/>
    </source>
</evidence>
<dbReference type="OrthoDB" id="10263927at2759"/>
<dbReference type="Gene3D" id="3.40.50.300">
    <property type="entry name" value="P-loop containing nucleotide triphosphate hydrolases"/>
    <property type="match status" value="1"/>
</dbReference>
<dbReference type="InParanoid" id="A0A6I9SC77"/>
<organism evidence="2 3">
    <name type="scientific">Elaeis guineensis var. tenera</name>
    <name type="common">Oil palm</name>
    <dbReference type="NCBI Taxonomy" id="51953"/>
    <lineage>
        <taxon>Eukaryota</taxon>
        <taxon>Viridiplantae</taxon>
        <taxon>Streptophyta</taxon>
        <taxon>Embryophyta</taxon>
        <taxon>Tracheophyta</taxon>
        <taxon>Spermatophyta</taxon>
        <taxon>Magnoliopsida</taxon>
        <taxon>Liliopsida</taxon>
        <taxon>Arecaceae</taxon>
        <taxon>Arecoideae</taxon>
        <taxon>Cocoseae</taxon>
        <taxon>Elaeidinae</taxon>
        <taxon>Elaeis</taxon>
    </lineage>
</organism>
<accession>A0A6I9SC77</accession>
<dbReference type="Pfam" id="PF13671">
    <property type="entry name" value="AAA_33"/>
    <property type="match status" value="1"/>
</dbReference>